<comment type="caution">
    <text evidence="5">The sequence shown here is derived from an EMBL/GenBank/DDBJ whole genome shotgun (WGS) entry which is preliminary data.</text>
</comment>
<feature type="compositionally biased region" description="Pro residues" evidence="1">
    <location>
        <begin position="355"/>
        <end position="377"/>
    </location>
</feature>
<dbReference type="Pfam" id="PF02470">
    <property type="entry name" value="MlaD"/>
    <property type="match status" value="1"/>
</dbReference>
<dbReference type="Proteomes" id="UP000715441">
    <property type="component" value="Unassembled WGS sequence"/>
</dbReference>
<organism evidence="5 6">
    <name type="scientific">Amycolatopsis acididurans</name>
    <dbReference type="NCBI Taxonomy" id="2724524"/>
    <lineage>
        <taxon>Bacteria</taxon>
        <taxon>Bacillati</taxon>
        <taxon>Actinomycetota</taxon>
        <taxon>Actinomycetes</taxon>
        <taxon>Pseudonocardiales</taxon>
        <taxon>Pseudonocardiaceae</taxon>
        <taxon>Amycolatopsis</taxon>
    </lineage>
</organism>
<evidence type="ECO:0000259" key="4">
    <source>
        <dbReference type="Pfam" id="PF11887"/>
    </source>
</evidence>
<dbReference type="PANTHER" id="PTHR33371:SF15">
    <property type="entry name" value="LIPOPROTEIN LPRN"/>
    <property type="match status" value="1"/>
</dbReference>
<dbReference type="EMBL" id="JAAXLS010000001">
    <property type="protein sequence ID" value="NKQ51674.1"/>
    <property type="molecule type" value="Genomic_DNA"/>
</dbReference>
<dbReference type="PROSITE" id="PS51257">
    <property type="entry name" value="PROKAR_LIPOPROTEIN"/>
    <property type="match status" value="1"/>
</dbReference>
<name>A0ABX1IWI2_9PSEU</name>
<evidence type="ECO:0000313" key="5">
    <source>
        <dbReference type="EMBL" id="NKQ51674.1"/>
    </source>
</evidence>
<gene>
    <name evidence="5" type="ORF">HFP15_02120</name>
</gene>
<dbReference type="Pfam" id="PF11887">
    <property type="entry name" value="Mce4_CUP1"/>
    <property type="match status" value="1"/>
</dbReference>
<dbReference type="InterPro" id="IPR052336">
    <property type="entry name" value="MlaD_Phospholipid_Transporter"/>
</dbReference>
<feature type="domain" description="Mammalian cell entry C-terminal" evidence="4">
    <location>
        <begin position="121"/>
        <end position="292"/>
    </location>
</feature>
<dbReference type="InterPro" id="IPR003399">
    <property type="entry name" value="Mce/MlaD"/>
</dbReference>
<protein>
    <submittedName>
        <fullName evidence="5">MCE family protein</fullName>
    </submittedName>
</protein>
<feature type="chain" id="PRO_5047229657" evidence="2">
    <location>
        <begin position="25"/>
        <end position="397"/>
    </location>
</feature>
<dbReference type="RefSeq" id="WP_168510759.1">
    <property type="nucleotide sequence ID" value="NZ_JAAXLS010000001.1"/>
</dbReference>
<feature type="region of interest" description="Disordered" evidence="1">
    <location>
        <begin position="348"/>
        <end position="377"/>
    </location>
</feature>
<evidence type="ECO:0000256" key="2">
    <source>
        <dbReference type="SAM" id="SignalP"/>
    </source>
</evidence>
<evidence type="ECO:0000256" key="1">
    <source>
        <dbReference type="SAM" id="MobiDB-lite"/>
    </source>
</evidence>
<accession>A0ABX1IWI2</accession>
<dbReference type="InterPro" id="IPR024516">
    <property type="entry name" value="Mce_C"/>
</dbReference>
<evidence type="ECO:0000313" key="6">
    <source>
        <dbReference type="Proteomes" id="UP000715441"/>
    </source>
</evidence>
<keyword evidence="2" id="KW-0732">Signal</keyword>
<keyword evidence="6" id="KW-1185">Reference proteome</keyword>
<feature type="signal peptide" evidence="2">
    <location>
        <begin position="1"/>
        <end position="24"/>
    </location>
</feature>
<reference evidence="5 6" key="1">
    <citation type="submission" date="2020-04" db="EMBL/GenBank/DDBJ databases">
        <title>Novel species.</title>
        <authorList>
            <person name="Teo W.F.A."/>
            <person name="Lipun K."/>
            <person name="Srisuk N."/>
            <person name="Duangmal K."/>
        </authorList>
    </citation>
    <scope>NUCLEOTIDE SEQUENCE [LARGE SCALE GENOMIC DNA]</scope>
    <source>
        <strain evidence="5 6">K13G38</strain>
    </source>
</reference>
<dbReference type="InterPro" id="IPR005693">
    <property type="entry name" value="Mce"/>
</dbReference>
<feature type="domain" description="Mce/MlaD" evidence="3">
    <location>
        <begin position="40"/>
        <end position="115"/>
    </location>
</feature>
<evidence type="ECO:0000259" key="3">
    <source>
        <dbReference type="Pfam" id="PF02470"/>
    </source>
</evidence>
<dbReference type="NCBIfam" id="TIGR00996">
    <property type="entry name" value="Mtu_fam_mce"/>
    <property type="match status" value="1"/>
</dbReference>
<proteinExistence type="predicted"/>
<dbReference type="PANTHER" id="PTHR33371">
    <property type="entry name" value="INTERMEMBRANE PHOSPHOLIPID TRANSPORT SYSTEM BINDING PROTEIN MLAD-RELATED"/>
    <property type="match status" value="1"/>
</dbReference>
<sequence length="397" mass="40534">MRRLRALAAGLACCLAVTACSVNSADLVPIPGGPGTGAGSYSVFAEFANIGNLVPHAEVKVDNVTVGTVRSVGLRGWHAWLELRLSPSAALPANATAAIGQKSLLGAQYVELSPPADPSGSLRDGDVIPLERTNRYPGTEELLSALSLWLNGGGLRQVRTITGELNAALSGNEQQARDLIGRLGTLASTVDEQKGQIIAAIGAVDGLTAKLRDNAAKLGDAIDQLGPGLRVLNEQRGELTGALDSVSRLGAVGTDVLDRSRDDLLATVRDLQPTLAGLVRAGDDVPKSLDTLGTLLFPLSAYKKAVKGDFVNLSATLDLTVQGLQDGMLAGTPLETVLNAARTALQAGDPLRTPLSPPTPEPAPTTPAPAILTPPAPSSAPAPDILGGLLGGVLGGG</sequence>